<evidence type="ECO:0000313" key="2">
    <source>
        <dbReference type="EMBL" id="KAB2933578.1"/>
    </source>
</evidence>
<sequence>MNSTNNEQGSRIMPTLRYRDVGRAIDWLEKAFGFEKHAAHADESGSIVHAELKKGADMIMLGAARDDAFGKLQTMPDQTGGQVTQSAYIIVPDVPALHDHVQRLGARIVMPLSKEPYGTMFSCLDLEGHLWNFGDYDPRV</sequence>
<dbReference type="Gene3D" id="3.30.720.120">
    <property type="match status" value="1"/>
</dbReference>
<reference evidence="2 3" key="1">
    <citation type="submission" date="2019-10" db="EMBL/GenBank/DDBJ databases">
        <title>Extracellular Electron Transfer in a Candidatus Methanoperedens spp. Enrichment Culture.</title>
        <authorList>
            <person name="Berger S."/>
            <person name="Rangel Shaw D."/>
            <person name="Berben T."/>
            <person name="In 'T Zandt M."/>
            <person name="Frank J."/>
            <person name="Reimann J."/>
            <person name="Jetten M.S.M."/>
            <person name="Welte C.U."/>
        </authorList>
    </citation>
    <scope>NUCLEOTIDE SEQUENCE [LARGE SCALE GENOMIC DNA]</scope>
    <source>
        <strain evidence="2">SB12</strain>
    </source>
</reference>
<gene>
    <name evidence="2" type="ORF">F9K24_06950</name>
</gene>
<dbReference type="Gene3D" id="3.30.720.110">
    <property type="match status" value="1"/>
</dbReference>
<dbReference type="Pfam" id="PF00903">
    <property type="entry name" value="Glyoxalase"/>
    <property type="match status" value="1"/>
</dbReference>
<dbReference type="Proteomes" id="UP000460298">
    <property type="component" value="Unassembled WGS sequence"/>
</dbReference>
<dbReference type="EMBL" id="WBUI01000005">
    <property type="protein sequence ID" value="KAB2933578.1"/>
    <property type="molecule type" value="Genomic_DNA"/>
</dbReference>
<dbReference type="PROSITE" id="PS51819">
    <property type="entry name" value="VOC"/>
    <property type="match status" value="1"/>
</dbReference>
<evidence type="ECO:0000259" key="1">
    <source>
        <dbReference type="PROSITE" id="PS51819"/>
    </source>
</evidence>
<protein>
    <submittedName>
        <fullName evidence="2">Glyoxalase</fullName>
    </submittedName>
</protein>
<feature type="domain" description="VOC" evidence="1">
    <location>
        <begin position="10"/>
        <end position="136"/>
    </location>
</feature>
<dbReference type="SUPFAM" id="SSF54593">
    <property type="entry name" value="Glyoxalase/Bleomycin resistance protein/Dihydroxybiphenyl dioxygenase"/>
    <property type="match status" value="1"/>
</dbReference>
<proteinExistence type="predicted"/>
<dbReference type="AlphaFoldDB" id="A0A833LXS7"/>
<dbReference type="InterPro" id="IPR037523">
    <property type="entry name" value="VOC_core"/>
</dbReference>
<evidence type="ECO:0000313" key="3">
    <source>
        <dbReference type="Proteomes" id="UP000460298"/>
    </source>
</evidence>
<dbReference type="PANTHER" id="PTHR34109:SF1">
    <property type="entry name" value="VOC DOMAIN-CONTAINING PROTEIN"/>
    <property type="match status" value="1"/>
</dbReference>
<dbReference type="InterPro" id="IPR004360">
    <property type="entry name" value="Glyas_Fos-R_dOase_dom"/>
</dbReference>
<comment type="caution">
    <text evidence="2">The sequence shown here is derived from an EMBL/GenBank/DDBJ whole genome shotgun (WGS) entry which is preliminary data.</text>
</comment>
<name>A0A833LXS7_9LEPT</name>
<organism evidence="2 3">
    <name type="scientific">Leptonema illini</name>
    <dbReference type="NCBI Taxonomy" id="183"/>
    <lineage>
        <taxon>Bacteria</taxon>
        <taxon>Pseudomonadati</taxon>
        <taxon>Spirochaetota</taxon>
        <taxon>Spirochaetia</taxon>
        <taxon>Leptospirales</taxon>
        <taxon>Leptospiraceae</taxon>
        <taxon>Leptonema</taxon>
    </lineage>
</organism>
<accession>A0A833LXS7</accession>
<dbReference type="InterPro" id="IPR029068">
    <property type="entry name" value="Glyas_Bleomycin-R_OHBP_Dase"/>
</dbReference>
<dbReference type="PANTHER" id="PTHR34109">
    <property type="entry name" value="BNAUNNG04460D PROTEIN-RELATED"/>
    <property type="match status" value="1"/>
</dbReference>